<sequence length="452" mass="49863">MASLEHIDAYLESHLNESIAELSRFCAQPSVSAQNWGLTETAGMVADMLRRRGFSVEIFPTGGAPIVFAERKGRSDRTVLFYNHYDVQPPEPLELWETPPFEPTLREGHLYARGVSDDKGPIMSRLFAIDALLATEGELPCTVKWVIEGEEETSSAHLAPFVREHADLLRADGCVWEFGTVDFRDVPIQYLGLRGICYVELSVETANQDVHSGLGGSIFPNAAWRLVWALNTLKGPDERIRIPHFYDHVRPPTPREQELMAALPDPAEEYRTRYGIKGFVRGLQGGQELRLAEVYEPTCTICGLTSGYQGPGSKTVLPARASAKVDFRLVPDQTPEEVLRLLRAHLDAQGFSDVQVTFLGGEAPAVTDPDDPFVRLVVDAAEEPYGVKMQVVPMVGGSGPNHVFQETLHVPIVTAGPGHPGGQAHAPNENMRIDLYLKAARHIARILRQFGG</sequence>
<evidence type="ECO:0000313" key="6">
    <source>
        <dbReference type="EMBL" id="HCE17832.1"/>
    </source>
</evidence>
<dbReference type="Proteomes" id="UP000253922">
    <property type="component" value="Unassembled WGS sequence"/>
</dbReference>
<gene>
    <name evidence="5" type="ORF">ATHL_03467</name>
    <name evidence="6" type="ORF">DEQ80_08230</name>
</gene>
<dbReference type="GO" id="GO:0009014">
    <property type="term" value="F:succinyl-diaminopimelate desuccinylase activity"/>
    <property type="evidence" value="ECO:0007669"/>
    <property type="project" value="TreeGrafter"/>
</dbReference>
<keyword evidence="1" id="KW-0645">Protease</keyword>
<dbReference type="GO" id="GO:0008233">
    <property type="term" value="F:peptidase activity"/>
    <property type="evidence" value="ECO:0007669"/>
    <property type="project" value="UniProtKB-KW"/>
</dbReference>
<dbReference type="InterPro" id="IPR051458">
    <property type="entry name" value="Cyt/Met_Dipeptidase"/>
</dbReference>
<evidence type="ECO:0000256" key="1">
    <source>
        <dbReference type="ARBA" id="ARBA00022670"/>
    </source>
</evidence>
<dbReference type="InterPro" id="IPR011650">
    <property type="entry name" value="Peptidase_M20_dimer"/>
</dbReference>
<dbReference type="Gene3D" id="3.40.630.10">
    <property type="entry name" value="Zn peptidases"/>
    <property type="match status" value="1"/>
</dbReference>
<keyword evidence="7" id="KW-1185">Reference proteome</keyword>
<dbReference type="Pfam" id="PF01546">
    <property type="entry name" value="Peptidase_M20"/>
    <property type="match status" value="1"/>
</dbReference>
<evidence type="ECO:0000313" key="5">
    <source>
        <dbReference type="EMBL" id="GAP08562.1"/>
    </source>
</evidence>
<dbReference type="AlphaFoldDB" id="A0A3D1JH44"/>
<dbReference type="GO" id="GO:0006508">
    <property type="term" value="P:proteolysis"/>
    <property type="evidence" value="ECO:0007669"/>
    <property type="project" value="UniProtKB-KW"/>
</dbReference>
<dbReference type="Proteomes" id="UP000264141">
    <property type="component" value="Unassembled WGS sequence"/>
</dbReference>
<reference evidence="7" key="2">
    <citation type="submission" date="2015-07" db="EMBL/GenBank/DDBJ databases">
        <title>Draft Genome Sequences of Anaerolinea thermolimosa IMO-1, Bellilinea caldifistulae GOMI-1, Leptolinea tardivitalis YMTK-2, Levilinea saccharolytica KIBI-1,Longilinea arvoryzae KOME-1, Previously Described as Members of the Anaerolineaceae (Chloroflexi).</title>
        <authorList>
            <person name="Sekiguchi Y."/>
            <person name="Ohashi A."/>
            <person name="Matsuura N."/>
            <person name="Tourlousse M.D."/>
        </authorList>
    </citation>
    <scope>NUCLEOTIDE SEQUENCE [LARGE SCALE GENOMIC DNA]</scope>
    <source>
        <strain evidence="7">IMO-1</strain>
    </source>
</reference>
<evidence type="ECO:0000313" key="8">
    <source>
        <dbReference type="Proteomes" id="UP000264141"/>
    </source>
</evidence>
<protein>
    <submittedName>
        <fullName evidence="5">Acetylornithine deacetylase</fullName>
    </submittedName>
    <submittedName>
        <fullName evidence="6">Peptidase M20</fullName>
    </submittedName>
</protein>
<evidence type="ECO:0000256" key="2">
    <source>
        <dbReference type="ARBA" id="ARBA00022723"/>
    </source>
</evidence>
<dbReference type="Pfam" id="PF07687">
    <property type="entry name" value="M20_dimer"/>
    <property type="match status" value="1"/>
</dbReference>
<feature type="domain" description="Peptidase M20 dimerisation" evidence="4">
    <location>
        <begin position="192"/>
        <end position="350"/>
    </location>
</feature>
<keyword evidence="2" id="KW-0479">Metal-binding</keyword>
<organism evidence="6 8">
    <name type="scientific">Anaerolinea thermolimosa</name>
    <dbReference type="NCBI Taxonomy" id="229919"/>
    <lineage>
        <taxon>Bacteria</taxon>
        <taxon>Bacillati</taxon>
        <taxon>Chloroflexota</taxon>
        <taxon>Anaerolineae</taxon>
        <taxon>Anaerolineales</taxon>
        <taxon>Anaerolineaceae</taxon>
        <taxon>Anaerolinea</taxon>
    </lineage>
</organism>
<proteinExistence type="predicted"/>
<dbReference type="OrthoDB" id="9761532at2"/>
<dbReference type="InterPro" id="IPR002933">
    <property type="entry name" value="Peptidase_M20"/>
</dbReference>
<dbReference type="PANTHER" id="PTHR43270:SF8">
    <property type="entry name" value="DI- AND TRIPEPTIDASE DUG2-RELATED"/>
    <property type="match status" value="1"/>
</dbReference>
<evidence type="ECO:0000313" key="7">
    <source>
        <dbReference type="Proteomes" id="UP000253922"/>
    </source>
</evidence>
<dbReference type="GO" id="GO:0005829">
    <property type="term" value="C:cytosol"/>
    <property type="evidence" value="ECO:0007669"/>
    <property type="project" value="TreeGrafter"/>
</dbReference>
<dbReference type="RefSeq" id="WP_062196247.1">
    <property type="nucleotide sequence ID" value="NZ_DF967966.1"/>
</dbReference>
<dbReference type="SUPFAM" id="SSF53187">
    <property type="entry name" value="Zn-dependent exopeptidases"/>
    <property type="match status" value="1"/>
</dbReference>
<dbReference type="NCBIfam" id="NF005034">
    <property type="entry name" value="PRK06446.1"/>
    <property type="match status" value="1"/>
</dbReference>
<dbReference type="EMBL" id="DF967966">
    <property type="protein sequence ID" value="GAP08562.1"/>
    <property type="molecule type" value="Genomic_DNA"/>
</dbReference>
<keyword evidence="3" id="KW-0378">Hydrolase</keyword>
<accession>A0A3D1JH44</accession>
<dbReference type="STRING" id="229919.GCA_001050195_03401"/>
<reference evidence="6 8" key="3">
    <citation type="journal article" date="2018" name="Nat. Biotechnol.">
        <title>A standardized bacterial taxonomy based on genome phylogeny substantially revises the tree of life.</title>
        <authorList>
            <person name="Parks D.H."/>
            <person name="Chuvochina M."/>
            <person name="Waite D.W."/>
            <person name="Rinke C."/>
            <person name="Skarshewski A."/>
            <person name="Chaumeil P.A."/>
            <person name="Hugenholtz P."/>
        </authorList>
    </citation>
    <scope>NUCLEOTIDE SEQUENCE [LARGE SCALE GENOMIC DNA]</scope>
    <source>
        <strain evidence="6">UBA8781</strain>
    </source>
</reference>
<evidence type="ECO:0000256" key="3">
    <source>
        <dbReference type="ARBA" id="ARBA00022801"/>
    </source>
</evidence>
<dbReference type="Gene3D" id="3.30.70.360">
    <property type="match status" value="1"/>
</dbReference>
<reference evidence="5" key="1">
    <citation type="journal article" date="2015" name="Genome Announc.">
        <title>Draft Genome Sequences of Anaerolinea thermolimosa IMO-1, Bellilinea caldifistulae GOMI-1, Leptolinea tardivitalis YMTK-2, Levilinea saccharolytica KIBI-1, Longilinea arvoryzae KOME-1, Previously Described as Members of the Class Anaerolineae (Chloroflexi).</title>
        <authorList>
            <person name="Matsuura N."/>
            <person name="Tourlousse M.D."/>
            <person name="Ohashi A."/>
            <person name="Hugenholtz P."/>
            <person name="Sekiguchi Y."/>
        </authorList>
    </citation>
    <scope>NUCLEOTIDE SEQUENCE</scope>
    <source>
        <strain evidence="5">IMO-1</strain>
    </source>
</reference>
<dbReference type="PANTHER" id="PTHR43270">
    <property type="entry name" value="BETA-ALA-HIS DIPEPTIDASE"/>
    <property type="match status" value="1"/>
</dbReference>
<dbReference type="GO" id="GO:0046872">
    <property type="term" value="F:metal ion binding"/>
    <property type="evidence" value="ECO:0007669"/>
    <property type="project" value="UniProtKB-KW"/>
</dbReference>
<dbReference type="EMBL" id="DPBP01000031">
    <property type="protein sequence ID" value="HCE17832.1"/>
    <property type="molecule type" value="Genomic_DNA"/>
</dbReference>
<name>A0A3D1JH44_9CHLR</name>
<dbReference type="GO" id="GO:0009089">
    <property type="term" value="P:lysine biosynthetic process via diaminopimelate"/>
    <property type="evidence" value="ECO:0007669"/>
    <property type="project" value="TreeGrafter"/>
</dbReference>
<evidence type="ECO:0000259" key="4">
    <source>
        <dbReference type="Pfam" id="PF07687"/>
    </source>
</evidence>